<feature type="compositionally biased region" description="Polar residues" evidence="1">
    <location>
        <begin position="147"/>
        <end position="159"/>
    </location>
</feature>
<evidence type="ECO:0000256" key="2">
    <source>
        <dbReference type="SAM" id="SignalP"/>
    </source>
</evidence>
<feature type="chain" id="PRO_5005550539" evidence="2">
    <location>
        <begin position="22"/>
        <end position="888"/>
    </location>
</feature>
<proteinExistence type="predicted"/>
<keyword evidence="4" id="KW-1185">Reference proteome</keyword>
<dbReference type="AlphaFoldDB" id="A0A0L0VW73"/>
<name>A0A0L0VW73_9BASI</name>
<comment type="caution">
    <text evidence="3">The sequence shown here is derived from an EMBL/GenBank/DDBJ whole genome shotgun (WGS) entry which is preliminary data.</text>
</comment>
<dbReference type="OrthoDB" id="2495337at2759"/>
<feature type="region of interest" description="Disordered" evidence="1">
    <location>
        <begin position="324"/>
        <end position="364"/>
    </location>
</feature>
<keyword evidence="2" id="KW-0732">Signal</keyword>
<dbReference type="EMBL" id="AJIL01000017">
    <property type="protein sequence ID" value="KNF03452.1"/>
    <property type="molecule type" value="Genomic_DNA"/>
</dbReference>
<evidence type="ECO:0000256" key="1">
    <source>
        <dbReference type="SAM" id="MobiDB-lite"/>
    </source>
</evidence>
<dbReference type="Proteomes" id="UP000054564">
    <property type="component" value="Unassembled WGS sequence"/>
</dbReference>
<organism evidence="3 4">
    <name type="scientific">Puccinia striiformis f. sp. tritici PST-78</name>
    <dbReference type="NCBI Taxonomy" id="1165861"/>
    <lineage>
        <taxon>Eukaryota</taxon>
        <taxon>Fungi</taxon>
        <taxon>Dikarya</taxon>
        <taxon>Basidiomycota</taxon>
        <taxon>Pucciniomycotina</taxon>
        <taxon>Pucciniomycetes</taxon>
        <taxon>Pucciniales</taxon>
        <taxon>Pucciniaceae</taxon>
        <taxon>Puccinia</taxon>
    </lineage>
</organism>
<feature type="signal peptide" evidence="2">
    <location>
        <begin position="1"/>
        <end position="21"/>
    </location>
</feature>
<protein>
    <submittedName>
        <fullName evidence="3">Uncharacterized protein</fullName>
    </submittedName>
</protein>
<feature type="region of interest" description="Disordered" evidence="1">
    <location>
        <begin position="376"/>
        <end position="395"/>
    </location>
</feature>
<reference evidence="4" key="1">
    <citation type="submission" date="2014-03" db="EMBL/GenBank/DDBJ databases">
        <title>The Genome Sequence of Puccinia striiformis f. sp. tritici PST-78.</title>
        <authorList>
            <consortium name="The Broad Institute Genome Sequencing Platform"/>
            <person name="Cuomo C."/>
            <person name="Hulbert S."/>
            <person name="Chen X."/>
            <person name="Walker B."/>
            <person name="Young S.K."/>
            <person name="Zeng Q."/>
            <person name="Gargeya S."/>
            <person name="Fitzgerald M."/>
            <person name="Haas B."/>
            <person name="Abouelleil A."/>
            <person name="Alvarado L."/>
            <person name="Arachchi H.M."/>
            <person name="Berlin A.M."/>
            <person name="Chapman S.B."/>
            <person name="Goldberg J."/>
            <person name="Griggs A."/>
            <person name="Gujja S."/>
            <person name="Hansen M."/>
            <person name="Howarth C."/>
            <person name="Imamovic A."/>
            <person name="Larimer J."/>
            <person name="McCowan C."/>
            <person name="Montmayeur A."/>
            <person name="Murphy C."/>
            <person name="Neiman D."/>
            <person name="Pearson M."/>
            <person name="Priest M."/>
            <person name="Roberts A."/>
            <person name="Saif S."/>
            <person name="Shea T."/>
            <person name="Sisk P."/>
            <person name="Sykes S."/>
            <person name="Wortman J."/>
            <person name="Nusbaum C."/>
            <person name="Birren B."/>
        </authorList>
    </citation>
    <scope>NUCLEOTIDE SEQUENCE [LARGE SCALE GENOMIC DNA]</scope>
    <source>
        <strain evidence="4">race PST-78</strain>
    </source>
</reference>
<accession>A0A0L0VW73</accession>
<sequence length="888" mass="101211">MLSSSFLLQVGWLLINPKVLAWPGQIGSPENDGTLLDIVTSSRSHGGMPAGPFPHGSSSWRQETDNQHAPSDLRYQSLIQPSQDLSALEADLRSSFQHGDQRAIHHREEFISHEAKKQRVSEVQTEGNWIYTYPAAASAPESRDRFLTTSRLSTSQSGSRFGAFSHQTHTHHQPPQPPAAQPPAIQRTPSAWGDVQHFPGFNSFGDRDFMNPRSTSKVHTPTYHLNPSRGAVPSAMSSFLWPPDLEGFDDPQSLTYIDEWLNRSEFLEPHLKATEDHLVEYSTRTTLPPELYDRHAQEPMSDIGENFPSQLLADRGRFHEENEQNDAHAVRSVTMVPDQEPVGSNRESHSLRAASSTGGSDHQHFTEHVINDKSQIQQVTSSGSPVDHEDDSPHDVRQQFEANPQDVVSGMSLEDMPVGELERMLRKFKYPHQSMTPEFLAHFTQRFKTEIKHHFGNYRVSASAYKEHKIDGFPAVMDPILHVEDAFVIRVIGSPGRVEAHNSRTLTGLFEKIIRWLVFINTAILRKSNSKEDPERELFSNKRVTEWLLKKSFYPCQDSLPVLGIAKISQSRRTEPSELFGPIQKLLLRYLTEKSSLEDEIKICISAIQLCNREMDQKLGTSHMDDGPNILPNVKSIMYKAALGQMKIGYPKVPPGEHIRRIGNFEILDLDQFPTPLQPGRYASIPTIKLGPHENIIMDSLIKDRLCVTKSMEKTPVIGLPVQLAGQSKREEDLPSEFIIRIMDNVGKVTIKRHMVSKLKFLFYYLDFSHRLLLQHLISVENKQVKNTEEQFSEWLARAILYPEDGSYPVFGRVMIMGLSEKIFDKSNFKAVQTLLIHYFSDKDSHDRVVQVALALLGWWYKNKTEHYFETDDMYWNTMIVSLMRFSH</sequence>
<feature type="region of interest" description="Disordered" evidence="1">
    <location>
        <begin position="140"/>
        <end position="192"/>
    </location>
</feature>
<gene>
    <name evidence="3" type="ORF">PSTG_03393</name>
</gene>
<evidence type="ECO:0000313" key="4">
    <source>
        <dbReference type="Proteomes" id="UP000054564"/>
    </source>
</evidence>
<feature type="region of interest" description="Disordered" evidence="1">
    <location>
        <begin position="39"/>
        <end position="68"/>
    </location>
</feature>
<evidence type="ECO:0000313" key="3">
    <source>
        <dbReference type="EMBL" id="KNF03452.1"/>
    </source>
</evidence>